<dbReference type="PROSITE" id="PS51168">
    <property type="entry name" value="CHORISMATE_MUT_2"/>
    <property type="match status" value="1"/>
</dbReference>
<evidence type="ECO:0000256" key="7">
    <source>
        <dbReference type="ARBA" id="ARBA00013147"/>
    </source>
</evidence>
<evidence type="ECO:0000256" key="16">
    <source>
        <dbReference type="ARBA" id="ARBA00031175"/>
    </source>
</evidence>
<evidence type="ECO:0000256" key="11">
    <source>
        <dbReference type="ARBA" id="ARBA00023141"/>
    </source>
</evidence>
<dbReference type="InterPro" id="IPR008242">
    <property type="entry name" value="Chor_mutase/pphenate_deHydtase"/>
</dbReference>
<dbReference type="PANTHER" id="PTHR21022:SF19">
    <property type="entry name" value="PREPHENATE DEHYDRATASE-RELATED"/>
    <property type="match status" value="1"/>
</dbReference>
<feature type="domain" description="Chorismate mutase" evidence="19">
    <location>
        <begin position="9"/>
        <end position="102"/>
    </location>
</feature>
<evidence type="ECO:0000259" key="21">
    <source>
        <dbReference type="PROSITE" id="PS51671"/>
    </source>
</evidence>
<evidence type="ECO:0000256" key="14">
    <source>
        <dbReference type="ARBA" id="ARBA00023239"/>
    </source>
</evidence>
<comment type="function">
    <text evidence="2">Catalyzes the Claisen rearrangement of chorismate to prephenate and the decarboxylation/dehydration of prephenate to phenylpyruvate.</text>
</comment>
<dbReference type="InterPro" id="IPR002912">
    <property type="entry name" value="ACT_dom"/>
</dbReference>
<name>A0ABS3Q6L7_9GAMM</name>
<comment type="subcellular location">
    <subcellularLocation>
        <location evidence="3">Cytoplasm</location>
    </subcellularLocation>
</comment>
<evidence type="ECO:0000256" key="1">
    <source>
        <dbReference type="ARBA" id="ARBA00000824"/>
    </source>
</evidence>
<evidence type="ECO:0000256" key="2">
    <source>
        <dbReference type="ARBA" id="ARBA00002364"/>
    </source>
</evidence>
<dbReference type="EMBL" id="JAGETV010000022">
    <property type="protein sequence ID" value="MBO1927988.1"/>
    <property type="molecule type" value="Genomic_DNA"/>
</dbReference>
<dbReference type="RefSeq" id="WP_208150601.1">
    <property type="nucleotide sequence ID" value="NZ_JAGETV010000022.1"/>
</dbReference>
<dbReference type="SUPFAM" id="SSF53850">
    <property type="entry name" value="Periplasmic binding protein-like II"/>
    <property type="match status" value="1"/>
</dbReference>
<dbReference type="GO" id="GO:0004664">
    <property type="term" value="F:prephenate dehydratase activity"/>
    <property type="evidence" value="ECO:0007669"/>
    <property type="project" value="UniProtKB-EC"/>
</dbReference>
<dbReference type="Gene3D" id="1.20.59.10">
    <property type="entry name" value="Chorismate mutase"/>
    <property type="match status" value="1"/>
</dbReference>
<dbReference type="InterPro" id="IPR018528">
    <property type="entry name" value="Preph_deHydtase_CS"/>
</dbReference>
<dbReference type="EC" id="5.4.99.5" evidence="6"/>
<keyword evidence="15" id="KW-0511">Multifunctional enzyme</keyword>
<keyword evidence="9" id="KW-0963">Cytoplasm</keyword>
<dbReference type="InterPro" id="IPR036263">
    <property type="entry name" value="Chorismate_II_sf"/>
</dbReference>
<evidence type="ECO:0000259" key="19">
    <source>
        <dbReference type="PROSITE" id="PS51168"/>
    </source>
</evidence>
<feature type="domain" description="Prephenate dehydratase" evidence="20">
    <location>
        <begin position="102"/>
        <end position="277"/>
    </location>
</feature>
<comment type="pathway">
    <text evidence="4">Amino-acid biosynthesis; L-phenylalanine biosynthesis; phenylpyruvate from prephenate: step 1/1.</text>
</comment>
<dbReference type="InterPro" id="IPR045865">
    <property type="entry name" value="ACT-like_dom_sf"/>
</dbReference>
<dbReference type="NCBIfam" id="TIGR01807">
    <property type="entry name" value="CM_P2"/>
    <property type="match status" value="1"/>
</dbReference>
<dbReference type="Gene3D" id="3.40.190.10">
    <property type="entry name" value="Periplasmic binding protein-like II"/>
    <property type="match status" value="2"/>
</dbReference>
<evidence type="ECO:0000256" key="18">
    <source>
        <dbReference type="ARBA" id="ARBA00047848"/>
    </source>
</evidence>
<accession>A0ABS3Q6L7</accession>
<dbReference type="CDD" id="cd04905">
    <property type="entry name" value="ACT_CM-PDT"/>
    <property type="match status" value="1"/>
</dbReference>
<dbReference type="EC" id="4.2.1.51" evidence="7"/>
<sequence>MSEDNSQSATEHAQLTAIRNQIDSIDKQIQKLIGDRAACAHQVAEIKTQGGKTDVVFYRPEREAQVLRAVKERNESLLPDKEMAKLFREIMSTCLALEQPISVAYLGPEGSYSHSSVIKQFGTSAHPVAVSSIEAVFDAVAKGEVNYGIVPVENSTEGEVKATQDELLKSNLQVSGELELAVDHCLLSMAQSGDKITKVVAHQQALGQCRQWLKNNLPMAQLEAVSSNAAAAKMAQEDSSLAAIASEQAADLYQLPILEYHISDSKENSTRFWVLGREVVAPSGEDKTALVISIKNQAGALLEVLQAFADRGLNMTRIISRPSKSKNWDYVFFIDVLGHQQDENLKAALQEVQQHAEFIKILGSFPISPL</sequence>
<dbReference type="Pfam" id="PF01817">
    <property type="entry name" value="CM_2"/>
    <property type="match status" value="1"/>
</dbReference>
<dbReference type="PROSITE" id="PS00857">
    <property type="entry name" value="PREPHENATE_DEHYDR_1"/>
    <property type="match status" value="1"/>
</dbReference>
<keyword evidence="23" id="KW-1185">Reference proteome</keyword>
<dbReference type="PANTHER" id="PTHR21022">
    <property type="entry name" value="PREPHENATE DEHYDRATASE P PROTEIN"/>
    <property type="match status" value="1"/>
</dbReference>
<proteinExistence type="predicted"/>
<dbReference type="InterPro" id="IPR036979">
    <property type="entry name" value="CM_dom_sf"/>
</dbReference>
<gene>
    <name evidence="22" type="primary">pheA</name>
    <name evidence="22" type="ORF">J3998_10415</name>
</gene>
<dbReference type="InterPro" id="IPR010957">
    <property type="entry name" value="G/b/e-P-prot_chorismate_mutase"/>
</dbReference>
<dbReference type="InterPro" id="IPR001086">
    <property type="entry name" value="Preph_deHydtase"/>
</dbReference>
<dbReference type="PIRSF" id="PIRSF001500">
    <property type="entry name" value="Chor_mut_pdt_Ppr"/>
    <property type="match status" value="1"/>
</dbReference>
<evidence type="ECO:0000256" key="15">
    <source>
        <dbReference type="ARBA" id="ARBA00023268"/>
    </source>
</evidence>
<keyword evidence="11" id="KW-0057">Aromatic amino acid biosynthesis</keyword>
<dbReference type="SMART" id="SM00830">
    <property type="entry name" value="CM_2"/>
    <property type="match status" value="1"/>
</dbReference>
<evidence type="ECO:0000256" key="5">
    <source>
        <dbReference type="ARBA" id="ARBA00004817"/>
    </source>
</evidence>
<evidence type="ECO:0000256" key="13">
    <source>
        <dbReference type="ARBA" id="ARBA00023235"/>
    </source>
</evidence>
<organism evidence="22 23">
    <name type="scientific">Thiomicrorhabdus marina</name>
    <dbReference type="NCBI Taxonomy" id="2818442"/>
    <lineage>
        <taxon>Bacteria</taxon>
        <taxon>Pseudomonadati</taxon>
        <taxon>Pseudomonadota</taxon>
        <taxon>Gammaproteobacteria</taxon>
        <taxon>Thiotrichales</taxon>
        <taxon>Piscirickettsiaceae</taxon>
        <taxon>Thiomicrorhabdus</taxon>
    </lineage>
</organism>
<evidence type="ECO:0000256" key="17">
    <source>
        <dbReference type="ARBA" id="ARBA00031520"/>
    </source>
</evidence>
<dbReference type="SUPFAM" id="SSF55021">
    <property type="entry name" value="ACT-like"/>
    <property type="match status" value="1"/>
</dbReference>
<evidence type="ECO:0000256" key="8">
    <source>
        <dbReference type="ARBA" id="ARBA00014401"/>
    </source>
</evidence>
<evidence type="ECO:0000256" key="9">
    <source>
        <dbReference type="ARBA" id="ARBA00022490"/>
    </source>
</evidence>
<comment type="catalytic activity">
    <reaction evidence="1">
        <text>chorismate = prephenate</text>
        <dbReference type="Rhea" id="RHEA:13897"/>
        <dbReference type="ChEBI" id="CHEBI:29748"/>
        <dbReference type="ChEBI" id="CHEBI:29934"/>
        <dbReference type="EC" id="5.4.99.5"/>
    </reaction>
</comment>
<reference evidence="22 23" key="1">
    <citation type="submission" date="2021-03" db="EMBL/GenBank/DDBJ databases">
        <title>Thiomicrorhabdus sp.nov.,novel sulfur-oxidizing bacteria isolated from coastal sediment.</title>
        <authorList>
            <person name="Liu X."/>
        </authorList>
    </citation>
    <scope>NUCLEOTIDE SEQUENCE [LARGE SCALE GENOMIC DNA]</scope>
    <source>
        <strain evidence="22 23">6S2-11</strain>
    </source>
</reference>
<evidence type="ECO:0000256" key="4">
    <source>
        <dbReference type="ARBA" id="ARBA00004741"/>
    </source>
</evidence>
<feature type="domain" description="ACT" evidence="21">
    <location>
        <begin position="289"/>
        <end position="366"/>
    </location>
</feature>
<evidence type="ECO:0000313" key="23">
    <source>
        <dbReference type="Proteomes" id="UP000664835"/>
    </source>
</evidence>
<evidence type="ECO:0000256" key="6">
    <source>
        <dbReference type="ARBA" id="ARBA00012404"/>
    </source>
</evidence>
<dbReference type="PROSITE" id="PS51171">
    <property type="entry name" value="PREPHENATE_DEHYDR_3"/>
    <property type="match status" value="1"/>
</dbReference>
<dbReference type="NCBIfam" id="NF008865">
    <property type="entry name" value="PRK11898.1"/>
    <property type="match status" value="1"/>
</dbReference>
<comment type="caution">
    <text evidence="22">The sequence shown here is derived from an EMBL/GenBank/DDBJ whole genome shotgun (WGS) entry which is preliminary data.</text>
</comment>
<comment type="pathway">
    <text evidence="5">Metabolic intermediate biosynthesis; prephenate biosynthesis; prephenate from chorismate: step 1/1.</text>
</comment>
<evidence type="ECO:0000256" key="10">
    <source>
        <dbReference type="ARBA" id="ARBA00022605"/>
    </source>
</evidence>
<dbReference type="PROSITE" id="PS51671">
    <property type="entry name" value="ACT"/>
    <property type="match status" value="1"/>
</dbReference>
<dbReference type="Pfam" id="PF00800">
    <property type="entry name" value="PDT"/>
    <property type="match status" value="1"/>
</dbReference>
<keyword evidence="10" id="KW-0028">Amino-acid biosynthesis</keyword>
<evidence type="ECO:0000256" key="12">
    <source>
        <dbReference type="ARBA" id="ARBA00023222"/>
    </source>
</evidence>
<comment type="catalytic activity">
    <reaction evidence="18">
        <text>prephenate + H(+) = 3-phenylpyruvate + CO2 + H2O</text>
        <dbReference type="Rhea" id="RHEA:21648"/>
        <dbReference type="ChEBI" id="CHEBI:15377"/>
        <dbReference type="ChEBI" id="CHEBI:15378"/>
        <dbReference type="ChEBI" id="CHEBI:16526"/>
        <dbReference type="ChEBI" id="CHEBI:18005"/>
        <dbReference type="ChEBI" id="CHEBI:29934"/>
        <dbReference type="EC" id="4.2.1.51"/>
    </reaction>
</comment>
<dbReference type="InterPro" id="IPR002701">
    <property type="entry name" value="CM_II_prokaryot"/>
</dbReference>
<dbReference type="Pfam" id="PF01842">
    <property type="entry name" value="ACT"/>
    <property type="match status" value="1"/>
</dbReference>
<evidence type="ECO:0000256" key="3">
    <source>
        <dbReference type="ARBA" id="ARBA00004496"/>
    </source>
</evidence>
<protein>
    <recommendedName>
        <fullName evidence="8">Bifunctional chorismate mutase/prephenate dehydratase</fullName>
        <ecNumber evidence="7">4.2.1.51</ecNumber>
        <ecNumber evidence="6">5.4.99.5</ecNumber>
    </recommendedName>
    <alternativeName>
        <fullName evidence="17">Chorismate mutase-prephenate dehydratase</fullName>
    </alternativeName>
    <alternativeName>
        <fullName evidence="16">p-protein</fullName>
    </alternativeName>
</protein>
<keyword evidence="12" id="KW-0584">Phenylalanine biosynthesis</keyword>
<dbReference type="Gene3D" id="3.30.70.260">
    <property type="match status" value="1"/>
</dbReference>
<dbReference type="Proteomes" id="UP000664835">
    <property type="component" value="Unassembled WGS sequence"/>
</dbReference>
<dbReference type="SUPFAM" id="SSF48600">
    <property type="entry name" value="Chorismate mutase II"/>
    <property type="match status" value="1"/>
</dbReference>
<dbReference type="CDD" id="cd13630">
    <property type="entry name" value="PBP2_PDT_1"/>
    <property type="match status" value="1"/>
</dbReference>
<keyword evidence="14 22" id="KW-0456">Lyase</keyword>
<keyword evidence="13" id="KW-0413">Isomerase</keyword>
<evidence type="ECO:0000313" key="22">
    <source>
        <dbReference type="EMBL" id="MBO1927988.1"/>
    </source>
</evidence>
<evidence type="ECO:0000259" key="20">
    <source>
        <dbReference type="PROSITE" id="PS51171"/>
    </source>
</evidence>